<dbReference type="AlphaFoldDB" id="A0A4S4CAQ4"/>
<dbReference type="RefSeq" id="WP_136351163.1">
    <property type="nucleotide sequence ID" value="NZ_CP046266.1"/>
</dbReference>
<sequence length="72" mass="8045">MADTLLVDTQLRIVFDMGLDANGKQLYKTKNYNNIKTTVSAEELLQAAQAIVSLQTEPLAFVERNDTYHVTA</sequence>
<keyword evidence="3" id="KW-1185">Reference proteome</keyword>
<feature type="domain" description="DUF1659" evidence="1">
    <location>
        <begin position="4"/>
        <end position="71"/>
    </location>
</feature>
<evidence type="ECO:0000259" key="1">
    <source>
        <dbReference type="Pfam" id="PF07872"/>
    </source>
</evidence>
<name>A0A4S4CAQ4_9BACI</name>
<protein>
    <submittedName>
        <fullName evidence="2">DUF1659 domain-containing protein</fullName>
    </submittedName>
</protein>
<organism evidence="2 3">
    <name type="scientific">Metabacillus sediminilitoris</name>
    <dbReference type="NCBI Taxonomy" id="2567941"/>
    <lineage>
        <taxon>Bacteria</taxon>
        <taxon>Bacillati</taxon>
        <taxon>Bacillota</taxon>
        <taxon>Bacilli</taxon>
        <taxon>Bacillales</taxon>
        <taxon>Bacillaceae</taxon>
        <taxon>Metabacillus</taxon>
    </lineage>
</organism>
<accession>A0A4S4CAQ4</accession>
<reference evidence="2 3" key="1">
    <citation type="submission" date="2019-04" db="EMBL/GenBank/DDBJ databases">
        <title>Bacillus sediminilitoris sp. nov., isolated from a tidal flat sediment on the East China Sea.</title>
        <authorList>
            <person name="Wei Y."/>
            <person name="Mao H."/>
            <person name="Fang J."/>
        </authorList>
    </citation>
    <scope>NUCLEOTIDE SEQUENCE [LARGE SCALE GENOMIC DNA]</scope>
    <source>
        <strain evidence="2 3">DSL-17</strain>
    </source>
</reference>
<proteinExistence type="predicted"/>
<dbReference type="InterPro" id="IPR012454">
    <property type="entry name" value="DUF1659"/>
</dbReference>
<dbReference type="OrthoDB" id="48766at2"/>
<evidence type="ECO:0000313" key="2">
    <source>
        <dbReference type="EMBL" id="THF82922.1"/>
    </source>
</evidence>
<evidence type="ECO:0000313" key="3">
    <source>
        <dbReference type="Proteomes" id="UP000310334"/>
    </source>
</evidence>
<dbReference type="Pfam" id="PF07872">
    <property type="entry name" value="DUF1659"/>
    <property type="match status" value="1"/>
</dbReference>
<dbReference type="EMBL" id="SSNT01000001">
    <property type="protein sequence ID" value="THF82922.1"/>
    <property type="molecule type" value="Genomic_DNA"/>
</dbReference>
<gene>
    <name evidence="2" type="ORF">E6W99_00725</name>
</gene>
<comment type="caution">
    <text evidence="2">The sequence shown here is derived from an EMBL/GenBank/DDBJ whole genome shotgun (WGS) entry which is preliminary data.</text>
</comment>
<dbReference type="Proteomes" id="UP000310334">
    <property type="component" value="Unassembled WGS sequence"/>
</dbReference>